<reference evidence="10" key="1">
    <citation type="submission" date="2005-10" db="EMBL/GenBank/DDBJ databases">
        <authorList>
            <person name="Loftus B.J."/>
            <person name="Nene V.M."/>
            <person name="Hannick L.I."/>
            <person name="Bidwell S."/>
            <person name="Haas B."/>
            <person name="Amedeo P."/>
            <person name="Orvis J."/>
            <person name="Wortman J.R."/>
            <person name="White O.R."/>
            <person name="Salzberg S."/>
            <person name="Shumway M."/>
            <person name="Koo H."/>
            <person name="Zhao Y."/>
            <person name="Holmes M."/>
            <person name="Miller J."/>
            <person name="Schatz M."/>
            <person name="Pop M."/>
            <person name="Pai G."/>
            <person name="Utterback T."/>
            <person name="Rogers Y.-H."/>
            <person name="Kravitz S."/>
            <person name="Fraser C.M."/>
        </authorList>
    </citation>
    <scope>NUCLEOTIDE SEQUENCE</scope>
    <source>
        <strain evidence="10">Liverpool</strain>
    </source>
</reference>
<dbReference type="GO" id="GO:0006508">
    <property type="term" value="P:proteolysis"/>
    <property type="evidence" value="ECO:0007669"/>
    <property type="project" value="UniProtKB-KW"/>
</dbReference>
<dbReference type="Proteomes" id="UP000682892">
    <property type="component" value="Unassembled WGS sequence"/>
</dbReference>
<evidence type="ECO:0000256" key="3">
    <source>
        <dbReference type="ARBA" id="ARBA00022670"/>
    </source>
</evidence>
<gene>
    <name evidence="10" type="ORF">AaeL_AAEL007600</name>
</gene>
<keyword evidence="4" id="KW-0378">Hydrolase</keyword>
<dbReference type="AlphaFoldDB" id="A0A1S4FH56"/>
<dbReference type="PRINTS" id="PR00722">
    <property type="entry name" value="CHYMOTRYPSIN"/>
</dbReference>
<evidence type="ECO:0000313" key="11">
    <source>
        <dbReference type="Proteomes" id="UP000682892"/>
    </source>
</evidence>
<dbReference type="Pfam" id="PF00089">
    <property type="entry name" value="Trypsin"/>
    <property type="match status" value="1"/>
</dbReference>
<evidence type="ECO:0000313" key="10">
    <source>
        <dbReference type="EMBL" id="EAT40686.1"/>
    </source>
</evidence>
<dbReference type="PANTHER" id="PTHR24264">
    <property type="entry name" value="TRYPSIN-RELATED"/>
    <property type="match status" value="1"/>
</dbReference>
<dbReference type="OrthoDB" id="7756772at2759"/>
<keyword evidence="5" id="KW-0720">Serine protease</keyword>
<evidence type="ECO:0000256" key="1">
    <source>
        <dbReference type="ARBA" id="ARBA00004613"/>
    </source>
</evidence>
<name>A0A1S4FH56_AEDAE</name>
<dbReference type="SMART" id="SM00020">
    <property type="entry name" value="Tryp_SPc"/>
    <property type="match status" value="1"/>
</dbReference>
<proteinExistence type="inferred from homology"/>
<feature type="signal peptide" evidence="8">
    <location>
        <begin position="1"/>
        <end position="17"/>
    </location>
</feature>
<dbReference type="KEGG" id="aag:5569398"/>
<dbReference type="PANTHER" id="PTHR24264:SF65">
    <property type="entry name" value="SRCR DOMAIN-CONTAINING PROTEIN"/>
    <property type="match status" value="1"/>
</dbReference>
<evidence type="ECO:0000256" key="8">
    <source>
        <dbReference type="SAM" id="SignalP"/>
    </source>
</evidence>
<comment type="subcellular location">
    <subcellularLocation>
        <location evidence="1">Secreted</location>
    </subcellularLocation>
</comment>
<dbReference type="InterPro" id="IPR050127">
    <property type="entry name" value="Serine_Proteases_S1"/>
</dbReference>
<dbReference type="HOGENOM" id="CLU_006842_7_0_1"/>
<comment type="similarity">
    <text evidence="7">Belongs to the peptidase S1 family. CLIP subfamily.</text>
</comment>
<organism evidence="10 11">
    <name type="scientific">Aedes aegypti</name>
    <name type="common">Yellowfever mosquito</name>
    <name type="synonym">Culex aegypti</name>
    <dbReference type="NCBI Taxonomy" id="7159"/>
    <lineage>
        <taxon>Eukaryota</taxon>
        <taxon>Metazoa</taxon>
        <taxon>Ecdysozoa</taxon>
        <taxon>Arthropoda</taxon>
        <taxon>Hexapoda</taxon>
        <taxon>Insecta</taxon>
        <taxon>Pterygota</taxon>
        <taxon>Neoptera</taxon>
        <taxon>Endopterygota</taxon>
        <taxon>Diptera</taxon>
        <taxon>Nematocera</taxon>
        <taxon>Culicoidea</taxon>
        <taxon>Culicidae</taxon>
        <taxon>Culicinae</taxon>
        <taxon>Aedini</taxon>
        <taxon>Aedes</taxon>
        <taxon>Stegomyia</taxon>
    </lineage>
</organism>
<dbReference type="EMBL" id="CH477451">
    <property type="protein sequence ID" value="EAT40686.1"/>
    <property type="molecule type" value="Genomic_DNA"/>
</dbReference>
<dbReference type="OMA" id="NTAPLMG"/>
<protein>
    <submittedName>
        <fullName evidence="10">AAEL007600-PA</fullName>
    </submittedName>
</protein>
<dbReference type="FunFam" id="2.40.10.10:FF:000068">
    <property type="entry name" value="transmembrane protease serine 2"/>
    <property type="match status" value="1"/>
</dbReference>
<dbReference type="InterPro" id="IPR001314">
    <property type="entry name" value="Peptidase_S1A"/>
</dbReference>
<dbReference type="GO" id="GO:0005615">
    <property type="term" value="C:extracellular space"/>
    <property type="evidence" value="ECO:0007669"/>
    <property type="project" value="TreeGrafter"/>
</dbReference>
<keyword evidence="3" id="KW-0645">Protease</keyword>
<evidence type="ECO:0000256" key="4">
    <source>
        <dbReference type="ARBA" id="ARBA00022801"/>
    </source>
</evidence>
<feature type="chain" id="PRO_5036486833" evidence="8">
    <location>
        <begin position="18"/>
        <end position="289"/>
    </location>
</feature>
<evidence type="ECO:0000256" key="6">
    <source>
        <dbReference type="ARBA" id="ARBA00023157"/>
    </source>
</evidence>
<keyword evidence="8" id="KW-0732">Signal</keyword>
<dbReference type="CDD" id="cd00190">
    <property type="entry name" value="Tryp_SPc"/>
    <property type="match status" value="1"/>
</dbReference>
<dbReference type="Gene3D" id="2.40.10.10">
    <property type="entry name" value="Trypsin-like serine proteases"/>
    <property type="match status" value="1"/>
</dbReference>
<dbReference type="InterPro" id="IPR043504">
    <property type="entry name" value="Peptidase_S1_PA_chymotrypsin"/>
</dbReference>
<keyword evidence="2" id="KW-0964">Secreted</keyword>
<evidence type="ECO:0000256" key="7">
    <source>
        <dbReference type="ARBA" id="ARBA00024195"/>
    </source>
</evidence>
<dbReference type="InterPro" id="IPR009003">
    <property type="entry name" value="Peptidase_S1_PA"/>
</dbReference>
<dbReference type="GO" id="GO:0004252">
    <property type="term" value="F:serine-type endopeptidase activity"/>
    <property type="evidence" value="ECO:0007669"/>
    <property type="project" value="InterPro"/>
</dbReference>
<reference evidence="10" key="2">
    <citation type="journal article" date="2007" name="Science">
        <title>Genome sequence of Aedes aegypti, a major arbovirus vector.</title>
        <authorList>
            <person name="Nene V."/>
            <person name="Wortman J.R."/>
            <person name="Lawson D."/>
            <person name="Haas B."/>
            <person name="Kodira C."/>
            <person name="Tu Z.J."/>
            <person name="Loftus B."/>
            <person name="Xi Z."/>
            <person name="Megy K."/>
            <person name="Grabherr M."/>
            <person name="Ren Q."/>
            <person name="Zdobnov E.M."/>
            <person name="Lobo N.F."/>
            <person name="Campbell K.S."/>
            <person name="Brown S.E."/>
            <person name="Bonaldo M.F."/>
            <person name="Zhu J."/>
            <person name="Sinkins S.P."/>
            <person name="Hogenkamp D.G."/>
            <person name="Amedeo P."/>
            <person name="Arensburger P."/>
            <person name="Atkinson P.W."/>
            <person name="Bidwell S."/>
            <person name="Biedler J."/>
            <person name="Birney E."/>
            <person name="Bruggner R.V."/>
            <person name="Costas J."/>
            <person name="Coy M.R."/>
            <person name="Crabtree J."/>
            <person name="Crawford M."/>
            <person name="Debruyn B."/>
            <person name="Decaprio D."/>
            <person name="Eiglmeier K."/>
            <person name="Eisenstadt E."/>
            <person name="El-Dorry H."/>
            <person name="Gelbart W.M."/>
            <person name="Gomes S.L."/>
            <person name="Hammond M."/>
            <person name="Hannick L.I."/>
            <person name="Hogan J.R."/>
            <person name="Holmes M.H."/>
            <person name="Jaffe D."/>
            <person name="Johnston J.S."/>
            <person name="Kennedy R.C."/>
            <person name="Koo H."/>
            <person name="Kravitz S."/>
            <person name="Kriventseva E.V."/>
            <person name="Kulp D."/>
            <person name="Labutti K."/>
            <person name="Lee E."/>
            <person name="Li S."/>
            <person name="Lovin D.D."/>
            <person name="Mao C."/>
            <person name="Mauceli E."/>
            <person name="Menck C.F."/>
            <person name="Miller J.R."/>
            <person name="Montgomery P."/>
            <person name="Mori A."/>
            <person name="Nascimento A.L."/>
            <person name="Naveira H.F."/>
            <person name="Nusbaum C."/>
            <person name="O'leary S."/>
            <person name="Orvis J."/>
            <person name="Pertea M."/>
            <person name="Quesneville H."/>
            <person name="Reidenbach K.R."/>
            <person name="Rogers Y.H."/>
            <person name="Roth C.W."/>
            <person name="Schneider J.R."/>
            <person name="Schatz M."/>
            <person name="Shumway M."/>
            <person name="Stanke M."/>
            <person name="Stinson E.O."/>
            <person name="Tubio J.M."/>
            <person name="Vanzee J.P."/>
            <person name="Verjovski-Almeida S."/>
            <person name="Werner D."/>
            <person name="White O."/>
            <person name="Wyder S."/>
            <person name="Zeng Q."/>
            <person name="Zhao Q."/>
            <person name="Zhao Y."/>
            <person name="Hill C.A."/>
            <person name="Raikhel A.S."/>
            <person name="Soares M.B."/>
            <person name="Knudson D.L."/>
            <person name="Lee N.H."/>
            <person name="Galagan J."/>
            <person name="Salzberg S.L."/>
            <person name="Paulsen I.T."/>
            <person name="Dimopoulos G."/>
            <person name="Collins F.H."/>
            <person name="Birren B."/>
            <person name="Fraser-Liggett C.M."/>
            <person name="Severson D.W."/>
        </authorList>
    </citation>
    <scope>NUCLEOTIDE SEQUENCE [LARGE SCALE GENOMIC DNA]</scope>
    <source>
        <strain evidence="10">Liverpool</strain>
    </source>
</reference>
<dbReference type="InterPro" id="IPR001254">
    <property type="entry name" value="Trypsin_dom"/>
</dbReference>
<accession>A0A1S4FH56</accession>
<dbReference type="SUPFAM" id="SSF50494">
    <property type="entry name" value="Trypsin-like serine proteases"/>
    <property type="match status" value="1"/>
</dbReference>
<feature type="domain" description="Peptidase S1" evidence="9">
    <location>
        <begin position="23"/>
        <end position="255"/>
    </location>
</feature>
<evidence type="ECO:0000259" key="9">
    <source>
        <dbReference type="PROSITE" id="PS50240"/>
    </source>
</evidence>
<sequence>MLLQILTVLSYFGAISCSQSARIFGGQQRVEPGELPYNALIRIRKPLSVEIKSSCGSIVASKWILVAAHSVFNDLSNPRLFEVIAGKYSLVESDRTEQVRQVRTVIRHPSYDHSVKGLHDIALLLLTTALNFDEFVQPVVLEANPEYPLGAVGVVTGYGVIGSSGTAASYLTKLSVNILTPTQCTSGDSAYNPTLICTDPGTCEGDSGAPLFQQHGDQWSQIGLASFGFHCAFYGTPTYYTFLPQYLTWINETIVTTKDDGNGSKRNTAPLMGILVVTCSKLIIGLLQF</sequence>
<reference evidence="10" key="3">
    <citation type="submission" date="2012-09" db="EMBL/GenBank/DDBJ databases">
        <authorList>
            <consortium name="VectorBase"/>
        </authorList>
    </citation>
    <scope>NUCLEOTIDE SEQUENCE</scope>
    <source>
        <strain evidence="10">Liverpool</strain>
    </source>
</reference>
<evidence type="ECO:0000256" key="2">
    <source>
        <dbReference type="ARBA" id="ARBA00022525"/>
    </source>
</evidence>
<keyword evidence="6" id="KW-1015">Disulfide bond</keyword>
<evidence type="ECO:0000256" key="5">
    <source>
        <dbReference type="ARBA" id="ARBA00022825"/>
    </source>
</evidence>
<dbReference type="PROSITE" id="PS50240">
    <property type="entry name" value="TRYPSIN_DOM"/>
    <property type="match status" value="1"/>
</dbReference>